<evidence type="ECO:0000256" key="3">
    <source>
        <dbReference type="ARBA" id="ARBA00022475"/>
    </source>
</evidence>
<keyword evidence="6 7" id="KW-0472">Membrane</keyword>
<evidence type="ECO:0000256" key="5">
    <source>
        <dbReference type="ARBA" id="ARBA00022989"/>
    </source>
</evidence>
<dbReference type="InterPro" id="IPR010920">
    <property type="entry name" value="LSM_dom_sf"/>
</dbReference>
<reference evidence="11 12" key="1">
    <citation type="submission" date="2014-02" db="EMBL/GenBank/DDBJ databases">
        <title>Kosmotoga genome sequencing.</title>
        <authorList>
            <person name="Pollo S.M."/>
            <person name="Charchuk R."/>
            <person name="Nesbo C.L."/>
        </authorList>
    </citation>
    <scope>NUCLEOTIDE SEQUENCE [LARGE SCALE GENOMIC DNA]</scope>
    <source>
        <strain evidence="11 12">S304</strain>
    </source>
</reference>
<dbReference type="GO" id="GO:0005886">
    <property type="term" value="C:plasma membrane"/>
    <property type="evidence" value="ECO:0007669"/>
    <property type="project" value="UniProtKB-SubCell"/>
</dbReference>
<name>A0A182C881_9BACT</name>
<dbReference type="Gene3D" id="3.30.70.100">
    <property type="match status" value="1"/>
</dbReference>
<feature type="domain" description="Mechanosensitive ion channel MscS C-terminal" evidence="9">
    <location>
        <begin position="177"/>
        <end position="259"/>
    </location>
</feature>
<keyword evidence="4 7" id="KW-0812">Transmembrane</keyword>
<dbReference type="InterPro" id="IPR006685">
    <property type="entry name" value="MscS_channel_2nd"/>
</dbReference>
<evidence type="ECO:0000256" key="6">
    <source>
        <dbReference type="ARBA" id="ARBA00023136"/>
    </source>
</evidence>
<feature type="transmembrane region" description="Helical" evidence="7">
    <location>
        <begin position="88"/>
        <end position="118"/>
    </location>
</feature>
<dbReference type="Pfam" id="PF21082">
    <property type="entry name" value="MS_channel_3rd"/>
    <property type="match status" value="1"/>
</dbReference>
<organism evidence="11 12">
    <name type="scientific">Kosmotoga arenicorallina S304</name>
    <dbReference type="NCBI Taxonomy" id="1453497"/>
    <lineage>
        <taxon>Bacteria</taxon>
        <taxon>Thermotogati</taxon>
        <taxon>Thermotogota</taxon>
        <taxon>Thermotogae</taxon>
        <taxon>Kosmotogales</taxon>
        <taxon>Kosmotogaceae</taxon>
        <taxon>Kosmotoga</taxon>
    </lineage>
</organism>
<dbReference type="InterPro" id="IPR023408">
    <property type="entry name" value="MscS_beta-dom_sf"/>
</dbReference>
<dbReference type="SUPFAM" id="SSF82861">
    <property type="entry name" value="Mechanosensitive channel protein MscS (YggB), transmembrane region"/>
    <property type="match status" value="1"/>
</dbReference>
<dbReference type="InterPro" id="IPR008910">
    <property type="entry name" value="MSC_TM_helix"/>
</dbReference>
<gene>
    <name evidence="11" type="ORF">AT15_06190</name>
</gene>
<feature type="transmembrane region" description="Helical" evidence="7">
    <location>
        <begin position="20"/>
        <end position="39"/>
    </location>
</feature>
<accession>A0A182C881</accession>
<dbReference type="Pfam" id="PF00924">
    <property type="entry name" value="MS_channel_2nd"/>
    <property type="match status" value="1"/>
</dbReference>
<dbReference type="EMBL" id="JFHK01000003">
    <property type="protein sequence ID" value="OAA31661.1"/>
    <property type="molecule type" value="Genomic_DNA"/>
</dbReference>
<proteinExistence type="inferred from homology"/>
<dbReference type="Proteomes" id="UP000077339">
    <property type="component" value="Unassembled WGS sequence"/>
</dbReference>
<evidence type="ECO:0000313" key="12">
    <source>
        <dbReference type="Proteomes" id="UP000077339"/>
    </source>
</evidence>
<dbReference type="PANTHER" id="PTHR30221:SF1">
    <property type="entry name" value="SMALL-CONDUCTANCE MECHANOSENSITIVE CHANNEL"/>
    <property type="match status" value="1"/>
</dbReference>
<dbReference type="SUPFAM" id="SSF82689">
    <property type="entry name" value="Mechanosensitive channel protein MscS (YggB), C-terminal domain"/>
    <property type="match status" value="1"/>
</dbReference>
<keyword evidence="5 7" id="KW-1133">Transmembrane helix</keyword>
<dbReference type="AlphaFoldDB" id="A0A182C881"/>
<evidence type="ECO:0000313" key="11">
    <source>
        <dbReference type="EMBL" id="OAA31661.1"/>
    </source>
</evidence>
<dbReference type="Pfam" id="PF21088">
    <property type="entry name" value="MS_channel_1st"/>
    <property type="match status" value="1"/>
</dbReference>
<feature type="domain" description="Mechanosensitive ion channel transmembrane helices 2/3" evidence="10">
    <location>
        <begin position="63"/>
        <end position="103"/>
    </location>
</feature>
<evidence type="ECO:0000256" key="2">
    <source>
        <dbReference type="ARBA" id="ARBA00008017"/>
    </source>
</evidence>
<feature type="transmembrane region" description="Helical" evidence="7">
    <location>
        <begin position="59"/>
        <end position="82"/>
    </location>
</feature>
<dbReference type="PANTHER" id="PTHR30221">
    <property type="entry name" value="SMALL-CONDUCTANCE MECHANOSENSITIVE CHANNEL"/>
    <property type="match status" value="1"/>
</dbReference>
<evidence type="ECO:0000259" key="8">
    <source>
        <dbReference type="Pfam" id="PF00924"/>
    </source>
</evidence>
<dbReference type="SUPFAM" id="SSF50182">
    <property type="entry name" value="Sm-like ribonucleoproteins"/>
    <property type="match status" value="1"/>
</dbReference>
<comment type="subcellular location">
    <subcellularLocation>
        <location evidence="1">Cell membrane</location>
        <topology evidence="1">Multi-pass membrane protein</topology>
    </subcellularLocation>
</comment>
<evidence type="ECO:0000256" key="7">
    <source>
        <dbReference type="SAM" id="Phobius"/>
    </source>
</evidence>
<comment type="caution">
    <text evidence="11">The sequence shown here is derived from an EMBL/GenBank/DDBJ whole genome shotgun (WGS) entry which is preliminary data.</text>
</comment>
<dbReference type="Gene3D" id="2.30.30.60">
    <property type="match status" value="1"/>
</dbReference>
<dbReference type="InterPro" id="IPR011066">
    <property type="entry name" value="MscS_channel_C_sf"/>
</dbReference>
<dbReference type="Pfam" id="PF05552">
    <property type="entry name" value="MS_channel_1st_1"/>
    <property type="match status" value="1"/>
</dbReference>
<keyword evidence="3" id="KW-1003">Cell membrane</keyword>
<evidence type="ECO:0000256" key="4">
    <source>
        <dbReference type="ARBA" id="ARBA00022692"/>
    </source>
</evidence>
<evidence type="ECO:0000259" key="10">
    <source>
        <dbReference type="Pfam" id="PF21088"/>
    </source>
</evidence>
<sequence length="272" mass="30369">MMDWEAIKTTIVEFMTTYGLKLIGAIITLIIGFWVIRIIGKVLRKIFEKSKMDESLKGFLVSLVTILLKVLLLITVLSMLGIEMTSFVALVGAIGLAIGFALQGTLANFAGGVLILFFKPFKVGDFIEANGYMGTVKEIQIINTILNTPDNKVIIMPNGPLASSVITNFSREKTRRVDLTFGVGYETDIREVKKVLEDIVQNHEKVLKEPAPLIRVAELADSSVNFAVKVWVNAADYWNVYFDLHEQVKLVFDEKGISIPFPQVDVHMQKES</sequence>
<evidence type="ECO:0000256" key="1">
    <source>
        <dbReference type="ARBA" id="ARBA00004651"/>
    </source>
</evidence>
<dbReference type="InterPro" id="IPR011014">
    <property type="entry name" value="MscS_channel_TM-2"/>
</dbReference>
<evidence type="ECO:0000259" key="9">
    <source>
        <dbReference type="Pfam" id="PF21082"/>
    </source>
</evidence>
<protein>
    <submittedName>
        <fullName evidence="11">Mechanosensitive ion channel protein MscS</fullName>
    </submittedName>
</protein>
<dbReference type="STRING" id="1453497.AT15_06190"/>
<keyword evidence="12" id="KW-1185">Reference proteome</keyword>
<comment type="similarity">
    <text evidence="2">Belongs to the MscS (TC 1.A.23) family.</text>
</comment>
<dbReference type="InterPro" id="IPR049142">
    <property type="entry name" value="MS_channel_1st"/>
</dbReference>
<dbReference type="Gene3D" id="1.10.287.1260">
    <property type="match status" value="1"/>
</dbReference>
<dbReference type="InterPro" id="IPR049278">
    <property type="entry name" value="MS_channel_C"/>
</dbReference>
<dbReference type="InterPro" id="IPR045275">
    <property type="entry name" value="MscS_archaea/bacteria_type"/>
</dbReference>
<dbReference type="PATRIC" id="fig|1453497.3.peg.1235"/>
<dbReference type="GO" id="GO:0008381">
    <property type="term" value="F:mechanosensitive monoatomic ion channel activity"/>
    <property type="evidence" value="ECO:0007669"/>
    <property type="project" value="InterPro"/>
</dbReference>
<feature type="domain" description="Mechanosensitive ion channel MscS" evidence="8">
    <location>
        <begin position="105"/>
        <end position="171"/>
    </location>
</feature>